<accession>A0A813GFN0</accession>
<keyword evidence="6" id="KW-0067">ATP-binding</keyword>
<dbReference type="InterPro" id="IPR000719">
    <property type="entry name" value="Prot_kinase_dom"/>
</dbReference>
<dbReference type="InterPro" id="IPR020422">
    <property type="entry name" value="TYR_PHOSPHATASE_DUAL_dom"/>
</dbReference>
<dbReference type="SUPFAM" id="SSF52799">
    <property type="entry name" value="(Phosphotyrosine protein) phosphatases II"/>
    <property type="match status" value="1"/>
</dbReference>
<dbReference type="SUPFAM" id="SSF56112">
    <property type="entry name" value="Protein kinase-like (PK-like)"/>
    <property type="match status" value="1"/>
</dbReference>
<evidence type="ECO:0000256" key="2">
    <source>
        <dbReference type="ARBA" id="ARBA00022527"/>
    </source>
</evidence>
<organism evidence="12 14">
    <name type="scientific">Polarella glacialis</name>
    <name type="common">Dinoflagellate</name>
    <dbReference type="NCBI Taxonomy" id="89957"/>
    <lineage>
        <taxon>Eukaryota</taxon>
        <taxon>Sar</taxon>
        <taxon>Alveolata</taxon>
        <taxon>Dinophyceae</taxon>
        <taxon>Suessiales</taxon>
        <taxon>Suessiaceae</taxon>
        <taxon>Polarella</taxon>
    </lineage>
</organism>
<keyword evidence="7" id="KW-0129">CBS domain</keyword>
<keyword evidence="5" id="KW-0418">Kinase</keyword>
<dbReference type="SUPFAM" id="SSF54631">
    <property type="entry name" value="CBS-domain pair"/>
    <property type="match status" value="1"/>
</dbReference>
<evidence type="ECO:0000256" key="6">
    <source>
        <dbReference type="ARBA" id="ARBA00022840"/>
    </source>
</evidence>
<comment type="subunit">
    <text evidence="1">Monomer.</text>
</comment>
<dbReference type="InterPro" id="IPR050205">
    <property type="entry name" value="CDPK_Ser/Thr_kinases"/>
</dbReference>
<dbReference type="InterPro" id="IPR000644">
    <property type="entry name" value="CBS_dom"/>
</dbReference>
<dbReference type="EMBL" id="CAJNNW010007743">
    <property type="protein sequence ID" value="CAE8649481.1"/>
    <property type="molecule type" value="Genomic_DNA"/>
</dbReference>
<dbReference type="Proteomes" id="UP000654075">
    <property type="component" value="Unassembled WGS sequence"/>
</dbReference>
<evidence type="ECO:0000256" key="4">
    <source>
        <dbReference type="ARBA" id="ARBA00022741"/>
    </source>
</evidence>
<keyword evidence="3" id="KW-0808">Transferase</keyword>
<protein>
    <recommendedName>
        <fullName evidence="15">Non-specific serine/threonine protein kinase</fullName>
    </recommendedName>
</protein>
<feature type="domain" description="CBS" evidence="11">
    <location>
        <begin position="1106"/>
        <end position="1163"/>
    </location>
</feature>
<dbReference type="Pfam" id="PF00782">
    <property type="entry name" value="DSPc"/>
    <property type="match status" value="1"/>
</dbReference>
<evidence type="ECO:0000256" key="3">
    <source>
        <dbReference type="ARBA" id="ARBA00022679"/>
    </source>
</evidence>
<dbReference type="PROSITE" id="PS50011">
    <property type="entry name" value="PROTEIN_KINASE_DOM"/>
    <property type="match status" value="1"/>
</dbReference>
<dbReference type="Pfam" id="PF00069">
    <property type="entry name" value="Pkinase"/>
    <property type="match status" value="1"/>
</dbReference>
<reference evidence="12" key="1">
    <citation type="submission" date="2021-02" db="EMBL/GenBank/DDBJ databases">
        <authorList>
            <person name="Dougan E. K."/>
            <person name="Rhodes N."/>
            <person name="Thang M."/>
            <person name="Chan C."/>
        </authorList>
    </citation>
    <scope>NUCLEOTIDE SEQUENCE</scope>
</reference>
<evidence type="ECO:0000259" key="9">
    <source>
        <dbReference type="PROSITE" id="PS50054"/>
    </source>
</evidence>
<evidence type="ECO:0000259" key="10">
    <source>
        <dbReference type="PROSITE" id="PS50056"/>
    </source>
</evidence>
<dbReference type="Gene3D" id="1.10.510.10">
    <property type="entry name" value="Transferase(Phosphotransferase) domain 1"/>
    <property type="match status" value="1"/>
</dbReference>
<dbReference type="PANTHER" id="PTHR24349">
    <property type="entry name" value="SERINE/THREONINE-PROTEIN KINASE"/>
    <property type="match status" value="1"/>
</dbReference>
<dbReference type="Gene3D" id="3.10.580.10">
    <property type="entry name" value="CBS-domain"/>
    <property type="match status" value="1"/>
</dbReference>
<keyword evidence="14" id="KW-1185">Reference proteome</keyword>
<dbReference type="FunFam" id="1.10.510.10:FF:000571">
    <property type="entry name" value="Maternal embryonic leucine zipper kinase"/>
    <property type="match status" value="1"/>
</dbReference>
<dbReference type="GO" id="GO:0004674">
    <property type="term" value="F:protein serine/threonine kinase activity"/>
    <property type="evidence" value="ECO:0007669"/>
    <property type="project" value="UniProtKB-KW"/>
</dbReference>
<dbReference type="InterPro" id="IPR029021">
    <property type="entry name" value="Prot-tyrosine_phosphatase-like"/>
</dbReference>
<dbReference type="InterPro" id="IPR000387">
    <property type="entry name" value="Tyr_Pase_dom"/>
</dbReference>
<dbReference type="OrthoDB" id="429838at2759"/>
<dbReference type="Proteomes" id="UP000626109">
    <property type="component" value="Unassembled WGS sequence"/>
</dbReference>
<feature type="domain" description="Tyrosine specific protein phosphatases" evidence="10">
    <location>
        <begin position="179"/>
        <end position="250"/>
    </location>
</feature>
<dbReference type="SMART" id="SM00195">
    <property type="entry name" value="DSPc"/>
    <property type="match status" value="1"/>
</dbReference>
<keyword evidence="4" id="KW-0547">Nucleotide-binding</keyword>
<name>A0A813GFN0_POLGL</name>
<dbReference type="PROSITE" id="PS50056">
    <property type="entry name" value="TYR_PHOSPHATASE_2"/>
    <property type="match status" value="1"/>
</dbReference>
<gene>
    <name evidence="12" type="ORF">PGLA1383_LOCUS42092</name>
    <name evidence="13" type="ORF">PGLA2088_LOCUS7458</name>
</gene>
<dbReference type="InterPro" id="IPR000340">
    <property type="entry name" value="Dual-sp_phosphatase_cat-dom"/>
</dbReference>
<comment type="caution">
    <text evidence="12">The sequence shown here is derived from an EMBL/GenBank/DDBJ whole genome shotgun (WGS) entry which is preliminary data.</text>
</comment>
<evidence type="ECO:0000259" key="11">
    <source>
        <dbReference type="PROSITE" id="PS51371"/>
    </source>
</evidence>
<evidence type="ECO:0000256" key="7">
    <source>
        <dbReference type="PROSITE-ProRule" id="PRU00703"/>
    </source>
</evidence>
<evidence type="ECO:0008006" key="15">
    <source>
        <dbReference type="Google" id="ProtNLM"/>
    </source>
</evidence>
<dbReference type="PROSITE" id="PS51371">
    <property type="entry name" value="CBS"/>
    <property type="match status" value="1"/>
</dbReference>
<dbReference type="Gene3D" id="3.90.190.10">
    <property type="entry name" value="Protein tyrosine phosphatase superfamily"/>
    <property type="match status" value="1"/>
</dbReference>
<evidence type="ECO:0000256" key="5">
    <source>
        <dbReference type="ARBA" id="ARBA00022777"/>
    </source>
</evidence>
<feature type="domain" description="Protein kinase" evidence="8">
    <location>
        <begin position="370"/>
        <end position="647"/>
    </location>
</feature>
<evidence type="ECO:0000313" key="12">
    <source>
        <dbReference type="EMBL" id="CAE8625026.1"/>
    </source>
</evidence>
<dbReference type="InterPro" id="IPR046342">
    <property type="entry name" value="CBS_dom_sf"/>
</dbReference>
<sequence>MGSQPPAWSIPQLGPCFSFCFEGIGFKDSTASLAPPTGPTAAPRETTCGGCRKVVVEFAQGSRGDPLCRSCIRNEDEALLEPLEADERHGLELLASVLDSVSWKYWKPGEQPAKLLDWLFLGDLEEATDMQLLSSRGITAVLNLINWWELSARLPDLADLASLYGSCGIEFSEADSEDRLFFDIVEKSWPAAEAFLVRCQKEGLRVLVNCKAGHNRSACICVCWLMIHEGMTLMEAVEFVQLRRGTILSNHGFRLQLVRLALRLGCRGTPTHLHVPPEANRREQQAHRATLDSIIAKKRLTVKYEHNSRDCSANVGAASLGLAVRERCRSSSLISAEVEKTLSQRTLKMELLACLYHRGKKFSSEYEYTSTPPTVIGSGFSGDVVLCRRREQTAVRQNKETFVRCVKTFDLQNMAGDKLEKLKNEAVIYLSLEHPHIARLFDVYEDADEVSMVMQYCSGGTLEEGLKNRGVFREAEFQNVAVPMLMAVNYIHSAGIVHRDIKPRNWVYEADGVTVKLIDFGFSVKGYLCGDASLQGCMGTLGYLAPEVVQCALSSVSDYTSKCDIWSLGIVFLELLTGQPAFQRDPGQCEGYTEEVILREIQEVTQEGIEALLRKAPDCAGPFLSRLLTKDPARRPTAREALDDPYLARARNELLWPPRALPVDTVLNRFRSHCRASKTSRAWMLAVARSPTYLPWEDFCALRDTFKMFDARGLSGTVNLEIFLSVVVAAHVAQEQQPLEEDEASPSIMESMDEAKVRKMWEAVCGEQESLSYCEFLAMLLPPIEEVFQDVDCSPSSSRHTQTGPGHDTVFFSSEVPRQLERQWNPSMPVSSFLPLLEGRSLGQWTGVLKEVVPIFHEDTKVLAVVRAMNQGHQRWVIIRYDSGRHAFFDYMDINRKLLQMSNTKRDIVSGNNPSDVMSQVISMSVGSLANCSGHSAYFPASDQTPLSEILHRISDRAAKQDAVPVRRVPIVDAFGEVVHVFSCSDFLKLSLMFEGPSAVLKSRAAQTFDRRSTILQVSVQNEGALLQALRIMDSEHLTICPATSREFSGDLGGVVASNVVSVSDLKWVVSSGHFKILDQTVNDFIAWRNAAASANLGQILRQQHLSRFNVVSVHSRSSLHMLAQRLLSSKLQRIFLSSEEIARIVGIVSSRDILLEVLDQIL</sequence>
<dbReference type="GO" id="GO:0005524">
    <property type="term" value="F:ATP binding"/>
    <property type="evidence" value="ECO:0007669"/>
    <property type="project" value="UniProtKB-KW"/>
</dbReference>
<evidence type="ECO:0000313" key="14">
    <source>
        <dbReference type="Proteomes" id="UP000654075"/>
    </source>
</evidence>
<evidence type="ECO:0000313" key="13">
    <source>
        <dbReference type="EMBL" id="CAE8649481.1"/>
    </source>
</evidence>
<dbReference type="SMART" id="SM00220">
    <property type="entry name" value="S_TKc"/>
    <property type="match status" value="1"/>
</dbReference>
<dbReference type="InterPro" id="IPR011009">
    <property type="entry name" value="Kinase-like_dom_sf"/>
</dbReference>
<dbReference type="EMBL" id="CAJNNV010028557">
    <property type="protein sequence ID" value="CAE8625026.1"/>
    <property type="molecule type" value="Genomic_DNA"/>
</dbReference>
<keyword evidence="2" id="KW-0723">Serine/threonine-protein kinase</keyword>
<evidence type="ECO:0000256" key="1">
    <source>
        <dbReference type="ARBA" id="ARBA00011245"/>
    </source>
</evidence>
<evidence type="ECO:0000259" key="8">
    <source>
        <dbReference type="PROSITE" id="PS50011"/>
    </source>
</evidence>
<dbReference type="AlphaFoldDB" id="A0A813GFN0"/>
<feature type="domain" description="Tyrosine-protein phosphatase" evidence="9">
    <location>
        <begin position="111"/>
        <end position="266"/>
    </location>
</feature>
<proteinExistence type="predicted"/>
<dbReference type="PROSITE" id="PS50054">
    <property type="entry name" value="TYR_PHOSPHATASE_DUAL"/>
    <property type="match status" value="1"/>
</dbReference>
<dbReference type="CDD" id="cd14498">
    <property type="entry name" value="DSP"/>
    <property type="match status" value="1"/>
</dbReference>